<dbReference type="Proteomes" id="UP001223978">
    <property type="component" value="Unassembled WGS sequence"/>
</dbReference>
<dbReference type="EMBL" id="JASCIQ010000066">
    <property type="protein sequence ID" value="MDI3409276.1"/>
    <property type="molecule type" value="Genomic_DNA"/>
</dbReference>
<protein>
    <submittedName>
        <fullName evidence="1">Uncharacterized protein</fullName>
    </submittedName>
</protein>
<comment type="caution">
    <text evidence="1">The sequence shown here is derived from an EMBL/GenBank/DDBJ whole genome shotgun (WGS) entry which is preliminary data.</text>
</comment>
<keyword evidence="2" id="KW-1185">Reference proteome</keyword>
<reference evidence="1 2" key="1">
    <citation type="submission" date="2023-05" db="EMBL/GenBank/DDBJ databases">
        <title>Draft genome sequence of Streptomyces sp. B-S-A6 isolated from a cave soil in Thailand.</title>
        <authorList>
            <person name="Chamroensaksri N."/>
            <person name="Muangham S."/>
        </authorList>
    </citation>
    <scope>NUCLEOTIDE SEQUENCE [LARGE SCALE GENOMIC DNA]</scope>
    <source>
        <strain evidence="1 2">B-S-A6</strain>
    </source>
</reference>
<name>A0ABT6SM56_9ACTN</name>
<evidence type="ECO:0000313" key="1">
    <source>
        <dbReference type="EMBL" id="MDI3409276.1"/>
    </source>
</evidence>
<sequence>MTTMPGLLPLARHYYETRREVLAAAGAQTTPWYRLNPDELGVAVAETQIIIEALRRANKEQAVLLGEGFTHTLPGSVI</sequence>
<dbReference type="RefSeq" id="WP_282547146.1">
    <property type="nucleotide sequence ID" value="NZ_JASCIQ010000066.1"/>
</dbReference>
<accession>A0ABT6SM56</accession>
<gene>
    <name evidence="1" type="ORF">QIS96_36335</name>
</gene>
<proteinExistence type="predicted"/>
<organism evidence="1 2">
    <name type="scientific">Streptomyces cavernicola</name>
    <dbReference type="NCBI Taxonomy" id="3043613"/>
    <lineage>
        <taxon>Bacteria</taxon>
        <taxon>Bacillati</taxon>
        <taxon>Actinomycetota</taxon>
        <taxon>Actinomycetes</taxon>
        <taxon>Kitasatosporales</taxon>
        <taxon>Streptomycetaceae</taxon>
        <taxon>Streptomyces</taxon>
    </lineage>
</organism>
<evidence type="ECO:0000313" key="2">
    <source>
        <dbReference type="Proteomes" id="UP001223978"/>
    </source>
</evidence>